<name>A0A7M5UK00_9CNID</name>
<dbReference type="InterPro" id="IPR003582">
    <property type="entry name" value="ShKT_dom"/>
</dbReference>
<dbReference type="SMART" id="SM00254">
    <property type="entry name" value="ShKT"/>
    <property type="match status" value="2"/>
</dbReference>
<keyword evidence="4" id="KW-0677">Repeat</keyword>
<feature type="chain" id="PRO_5029783489" description="ShKT domain-containing protein" evidence="7">
    <location>
        <begin position="21"/>
        <end position="449"/>
    </location>
</feature>
<dbReference type="Pfam" id="PF01549">
    <property type="entry name" value="ShK"/>
    <property type="match status" value="2"/>
</dbReference>
<dbReference type="PROSITE" id="PS51670">
    <property type="entry name" value="SHKT"/>
    <property type="match status" value="1"/>
</dbReference>
<evidence type="ECO:0000256" key="3">
    <source>
        <dbReference type="ARBA" id="ARBA00022729"/>
    </source>
</evidence>
<evidence type="ECO:0000256" key="6">
    <source>
        <dbReference type="PROSITE-ProRule" id="PRU01005"/>
    </source>
</evidence>
<evidence type="ECO:0000259" key="8">
    <source>
        <dbReference type="PROSITE" id="PS51670"/>
    </source>
</evidence>
<comment type="caution">
    <text evidence="6">Lacks conserved residue(s) required for the propagation of feature annotation.</text>
</comment>
<reference evidence="9" key="1">
    <citation type="submission" date="2021-01" db="UniProtKB">
        <authorList>
            <consortium name="EnsemblMetazoa"/>
        </authorList>
    </citation>
    <scope>IDENTIFICATION</scope>
</reference>
<sequence length="449" mass="52002">MTFTICQYLFVFLLSQQMSTEDFHVTEKSENGENFVYKSDIDHLKEVKGVRWSVGDNPVSPSNHVGNHGNEVIARKSKTLVWDLDEYYWKGEDENKFMDKSMYHKNISVWRDTNECQHALDMVRKHIRKNMIVHKIDISMKAERWAIALASYLDENDPEKIYMSKAEGYGGTYGQLIYYADGLNQAPGCSMALTAWLSMAYLKLELVNQTVIKNTKAIAGDYEQLVWEHSHYFGVGLSYNEKKKAGYVVMFFNTKFIEGESVLNFKMPEGRIVRLDVAFWEFLLPGFRNPLTDVINYETNLGYIPCISRRYHCDRWAAEGQCDVPALKSYMRHYCYRSCKGCVRTEDVPIDGGWSAWTQVSECSATDCKGGYKVYYRFCNTPPKLYGGRDCPGERVRKKDCTLQDCPSQKRSRDCSDRDSDCEKRKMYCHHQEYGAFTKAHCQKTCQVC</sequence>
<evidence type="ECO:0000256" key="2">
    <source>
        <dbReference type="ARBA" id="ARBA00022525"/>
    </source>
</evidence>
<evidence type="ECO:0000256" key="4">
    <source>
        <dbReference type="ARBA" id="ARBA00022737"/>
    </source>
</evidence>
<evidence type="ECO:0000256" key="1">
    <source>
        <dbReference type="ARBA" id="ARBA00004613"/>
    </source>
</evidence>
<organism evidence="9 10">
    <name type="scientific">Clytia hemisphaerica</name>
    <dbReference type="NCBI Taxonomy" id="252671"/>
    <lineage>
        <taxon>Eukaryota</taxon>
        <taxon>Metazoa</taxon>
        <taxon>Cnidaria</taxon>
        <taxon>Hydrozoa</taxon>
        <taxon>Hydroidolina</taxon>
        <taxon>Leptothecata</taxon>
        <taxon>Obeliida</taxon>
        <taxon>Clytiidae</taxon>
        <taxon>Clytia</taxon>
    </lineage>
</organism>
<dbReference type="Proteomes" id="UP000594262">
    <property type="component" value="Unplaced"/>
</dbReference>
<proteinExistence type="predicted"/>
<dbReference type="Gene3D" id="1.10.10.1940">
    <property type="match status" value="1"/>
</dbReference>
<dbReference type="FunFam" id="2.20.100.10:FF:000001">
    <property type="entry name" value="semaphorin-5A isoform X1"/>
    <property type="match status" value="1"/>
</dbReference>
<dbReference type="OrthoDB" id="6018540at2759"/>
<keyword evidence="3 7" id="KW-0732">Signal</keyword>
<accession>A0A7M5UK00</accession>
<comment type="subcellular location">
    <subcellularLocation>
        <location evidence="1">Secreted</location>
    </subcellularLocation>
</comment>
<feature type="domain" description="ShKT" evidence="8">
    <location>
        <begin position="306"/>
        <end position="342"/>
    </location>
</feature>
<evidence type="ECO:0000256" key="7">
    <source>
        <dbReference type="SAM" id="SignalP"/>
    </source>
</evidence>
<dbReference type="Pfam" id="PF00090">
    <property type="entry name" value="TSP_1"/>
    <property type="match status" value="1"/>
</dbReference>
<dbReference type="SUPFAM" id="SSF55797">
    <property type="entry name" value="PR-1-like"/>
    <property type="match status" value="1"/>
</dbReference>
<dbReference type="PROSITE" id="PS50092">
    <property type="entry name" value="TSP1"/>
    <property type="match status" value="1"/>
</dbReference>
<dbReference type="InterPro" id="IPR052065">
    <property type="entry name" value="Compl_asym_regulator"/>
</dbReference>
<dbReference type="RefSeq" id="XP_066915848.1">
    <property type="nucleotide sequence ID" value="XM_067059747.1"/>
</dbReference>
<dbReference type="AlphaFoldDB" id="A0A7M5UK00"/>
<dbReference type="Gene3D" id="2.20.100.10">
    <property type="entry name" value="Thrombospondin type-1 (TSP1) repeat"/>
    <property type="match status" value="1"/>
</dbReference>
<protein>
    <recommendedName>
        <fullName evidence="8">ShKT domain-containing protein</fullName>
    </recommendedName>
</protein>
<dbReference type="InterPro" id="IPR035940">
    <property type="entry name" value="CAP_sf"/>
</dbReference>
<dbReference type="InterPro" id="IPR000884">
    <property type="entry name" value="TSP1_rpt"/>
</dbReference>
<dbReference type="GeneID" id="136802999"/>
<dbReference type="InterPro" id="IPR036383">
    <property type="entry name" value="TSP1_rpt_sf"/>
</dbReference>
<dbReference type="EnsemblMetazoa" id="CLYHEMT010998.1">
    <property type="protein sequence ID" value="CLYHEMP010998.1"/>
    <property type="gene ID" value="CLYHEMG010998"/>
</dbReference>
<dbReference type="Gene3D" id="1.10.10.1870">
    <property type="entry name" value="ShTK domain-like"/>
    <property type="match status" value="1"/>
</dbReference>
<evidence type="ECO:0000313" key="10">
    <source>
        <dbReference type="Proteomes" id="UP000594262"/>
    </source>
</evidence>
<dbReference type="SMART" id="SM00209">
    <property type="entry name" value="TSP1"/>
    <property type="match status" value="1"/>
</dbReference>
<feature type="signal peptide" evidence="7">
    <location>
        <begin position="1"/>
        <end position="20"/>
    </location>
</feature>
<keyword evidence="2" id="KW-0964">Secreted</keyword>
<dbReference type="SUPFAM" id="SSF82895">
    <property type="entry name" value="TSP-1 type 1 repeat"/>
    <property type="match status" value="1"/>
</dbReference>
<dbReference type="PANTHER" id="PTHR22906">
    <property type="entry name" value="PROPERDIN"/>
    <property type="match status" value="1"/>
</dbReference>
<keyword evidence="5" id="KW-1015">Disulfide bond</keyword>
<keyword evidence="10" id="KW-1185">Reference proteome</keyword>
<evidence type="ECO:0000313" key="9">
    <source>
        <dbReference type="EnsemblMetazoa" id="CLYHEMP010998.1"/>
    </source>
</evidence>
<dbReference type="Gene3D" id="3.40.33.10">
    <property type="entry name" value="CAP"/>
    <property type="match status" value="1"/>
</dbReference>
<evidence type="ECO:0000256" key="5">
    <source>
        <dbReference type="ARBA" id="ARBA00023157"/>
    </source>
</evidence>
<dbReference type="PANTHER" id="PTHR22906:SF43">
    <property type="entry name" value="PROPERDIN"/>
    <property type="match status" value="1"/>
</dbReference>